<protein>
    <submittedName>
        <fullName evidence="1">Uncharacterized protein</fullName>
    </submittedName>
</protein>
<evidence type="ECO:0000313" key="1">
    <source>
        <dbReference type="EMBL" id="KAA6397629.1"/>
    </source>
</evidence>
<dbReference type="AlphaFoldDB" id="A0A5J4WU09"/>
<name>A0A5J4WU09_9EUKA</name>
<organism evidence="1 2">
    <name type="scientific">Streblomastix strix</name>
    <dbReference type="NCBI Taxonomy" id="222440"/>
    <lineage>
        <taxon>Eukaryota</taxon>
        <taxon>Metamonada</taxon>
        <taxon>Preaxostyla</taxon>
        <taxon>Oxymonadida</taxon>
        <taxon>Streblomastigidae</taxon>
        <taxon>Streblomastix</taxon>
    </lineage>
</organism>
<proteinExistence type="predicted"/>
<comment type="caution">
    <text evidence="1">The sequence shown here is derived from an EMBL/GenBank/DDBJ whole genome shotgun (WGS) entry which is preliminary data.</text>
</comment>
<sequence>MVELSFRFCLEVVALGQMDNGFHFFLPLPNSLGDRGPSSTSCCYAFFFATLEASPGGGSRDKYMMITYAEHNLACLGGSRDYDNSGWRRNQEMRIEVLGLKWVRCTKEDEQRGLQAELVSDMKILLGNVGVLDTSQTETEGQFAVF</sequence>
<dbReference type="Proteomes" id="UP000324800">
    <property type="component" value="Unassembled WGS sequence"/>
</dbReference>
<gene>
    <name evidence="1" type="ORF">EZS28_006856</name>
</gene>
<accession>A0A5J4WU09</accession>
<evidence type="ECO:0000313" key="2">
    <source>
        <dbReference type="Proteomes" id="UP000324800"/>
    </source>
</evidence>
<reference evidence="1 2" key="1">
    <citation type="submission" date="2019-03" db="EMBL/GenBank/DDBJ databases">
        <title>Single cell metagenomics reveals metabolic interactions within the superorganism composed of flagellate Streblomastix strix and complex community of Bacteroidetes bacteria on its surface.</title>
        <authorList>
            <person name="Treitli S.C."/>
            <person name="Kolisko M."/>
            <person name="Husnik F."/>
            <person name="Keeling P."/>
            <person name="Hampl V."/>
        </authorList>
    </citation>
    <scope>NUCLEOTIDE SEQUENCE [LARGE SCALE GENOMIC DNA]</scope>
    <source>
        <strain evidence="1">ST1C</strain>
    </source>
</reference>
<dbReference type="EMBL" id="SNRW01001137">
    <property type="protein sequence ID" value="KAA6397629.1"/>
    <property type="molecule type" value="Genomic_DNA"/>
</dbReference>